<keyword evidence="6" id="KW-0256">Endoplasmic reticulum</keyword>
<evidence type="ECO:0000256" key="5">
    <source>
        <dbReference type="ARBA" id="ARBA00022737"/>
    </source>
</evidence>
<dbReference type="GO" id="GO:0003400">
    <property type="term" value="P:regulation of COPII vesicle coating"/>
    <property type="evidence" value="ECO:0000318"/>
    <property type="project" value="GO_Central"/>
</dbReference>
<evidence type="ECO:0000256" key="10">
    <source>
        <dbReference type="ARBA" id="ARBA00023136"/>
    </source>
</evidence>
<evidence type="ECO:0000256" key="3">
    <source>
        <dbReference type="ARBA" id="ARBA00022574"/>
    </source>
</evidence>
<dbReference type="EMBL" id="GL377595">
    <property type="protein sequence ID" value="EFJ22620.1"/>
    <property type="molecule type" value="Genomic_DNA"/>
</dbReference>
<evidence type="ECO:0000256" key="11">
    <source>
        <dbReference type="SAM" id="Phobius"/>
    </source>
</evidence>
<dbReference type="STRING" id="88036.D8RYR8"/>
<dbReference type="SMART" id="SM00320">
    <property type="entry name" value="WD40"/>
    <property type="match status" value="4"/>
</dbReference>
<keyword evidence="9 11" id="KW-1133">Transmembrane helix</keyword>
<protein>
    <submittedName>
        <fullName evidence="12">Uncharacterized protein</fullName>
    </submittedName>
</protein>
<dbReference type="GO" id="GO:0005085">
    <property type="term" value="F:guanyl-nucleotide exchange factor activity"/>
    <property type="evidence" value="ECO:0007669"/>
    <property type="project" value="InterPro"/>
</dbReference>
<reference evidence="12 13" key="1">
    <citation type="journal article" date="2011" name="Science">
        <title>The Selaginella genome identifies genetic changes associated with the evolution of vascular plants.</title>
        <authorList>
            <person name="Banks J.A."/>
            <person name="Nishiyama T."/>
            <person name="Hasebe M."/>
            <person name="Bowman J.L."/>
            <person name="Gribskov M."/>
            <person name="dePamphilis C."/>
            <person name="Albert V.A."/>
            <person name="Aono N."/>
            <person name="Aoyama T."/>
            <person name="Ambrose B.A."/>
            <person name="Ashton N.W."/>
            <person name="Axtell M.J."/>
            <person name="Barker E."/>
            <person name="Barker M.S."/>
            <person name="Bennetzen J.L."/>
            <person name="Bonawitz N.D."/>
            <person name="Chapple C."/>
            <person name="Cheng C."/>
            <person name="Correa L.G."/>
            <person name="Dacre M."/>
            <person name="DeBarry J."/>
            <person name="Dreyer I."/>
            <person name="Elias M."/>
            <person name="Engstrom E.M."/>
            <person name="Estelle M."/>
            <person name="Feng L."/>
            <person name="Finet C."/>
            <person name="Floyd S.K."/>
            <person name="Frommer W.B."/>
            <person name="Fujita T."/>
            <person name="Gramzow L."/>
            <person name="Gutensohn M."/>
            <person name="Harholt J."/>
            <person name="Hattori M."/>
            <person name="Heyl A."/>
            <person name="Hirai T."/>
            <person name="Hiwatashi Y."/>
            <person name="Ishikawa M."/>
            <person name="Iwata M."/>
            <person name="Karol K.G."/>
            <person name="Koehler B."/>
            <person name="Kolukisaoglu U."/>
            <person name="Kubo M."/>
            <person name="Kurata T."/>
            <person name="Lalonde S."/>
            <person name="Li K."/>
            <person name="Li Y."/>
            <person name="Litt A."/>
            <person name="Lyons E."/>
            <person name="Manning G."/>
            <person name="Maruyama T."/>
            <person name="Michael T.P."/>
            <person name="Mikami K."/>
            <person name="Miyazaki S."/>
            <person name="Morinaga S."/>
            <person name="Murata T."/>
            <person name="Mueller-Roeber B."/>
            <person name="Nelson D.R."/>
            <person name="Obara M."/>
            <person name="Oguri Y."/>
            <person name="Olmstead R.G."/>
            <person name="Onodera N."/>
            <person name="Petersen B.L."/>
            <person name="Pils B."/>
            <person name="Prigge M."/>
            <person name="Rensing S.A."/>
            <person name="Riano-Pachon D.M."/>
            <person name="Roberts A.W."/>
            <person name="Sato Y."/>
            <person name="Scheller H.V."/>
            <person name="Schulz B."/>
            <person name="Schulz C."/>
            <person name="Shakirov E.V."/>
            <person name="Shibagaki N."/>
            <person name="Shinohara N."/>
            <person name="Shippen D.E."/>
            <person name="Soerensen I."/>
            <person name="Sotooka R."/>
            <person name="Sugimoto N."/>
            <person name="Sugita M."/>
            <person name="Sumikawa N."/>
            <person name="Tanurdzic M."/>
            <person name="Theissen G."/>
            <person name="Ulvskov P."/>
            <person name="Wakazuki S."/>
            <person name="Weng J.K."/>
            <person name="Willats W.W."/>
            <person name="Wipf D."/>
            <person name="Wolf P.G."/>
            <person name="Yang L."/>
            <person name="Zimmer A.D."/>
            <person name="Zhu Q."/>
            <person name="Mitros T."/>
            <person name="Hellsten U."/>
            <person name="Loque D."/>
            <person name="Otillar R."/>
            <person name="Salamov A."/>
            <person name="Schmutz J."/>
            <person name="Shapiro H."/>
            <person name="Lindquist E."/>
            <person name="Lucas S."/>
            <person name="Rokhsar D."/>
            <person name="Grigoriev I.V."/>
        </authorList>
    </citation>
    <scope>NUCLEOTIDE SEQUENCE [LARGE SCALE GENOMIC DNA]</scope>
</reference>
<dbReference type="GO" id="GO:0015031">
    <property type="term" value="P:protein transport"/>
    <property type="evidence" value="ECO:0007669"/>
    <property type="project" value="UniProtKB-KW"/>
</dbReference>
<dbReference type="GO" id="GO:0006888">
    <property type="term" value="P:endoplasmic reticulum to Golgi vesicle-mediated transport"/>
    <property type="evidence" value="ECO:0000318"/>
    <property type="project" value="GO_Central"/>
</dbReference>
<comment type="subcellular location">
    <subcellularLocation>
        <location evidence="1">Endoplasmic reticulum membrane</location>
        <topology evidence="1">Single-pass membrane protein</topology>
    </subcellularLocation>
</comment>
<dbReference type="PANTHER" id="PTHR23284">
    <property type="entry name" value="PROLACTIN REGULATORY ELEMENT BINDING PROTEIN"/>
    <property type="match status" value="1"/>
</dbReference>
<evidence type="ECO:0000256" key="7">
    <source>
        <dbReference type="ARBA" id="ARBA00022892"/>
    </source>
</evidence>
<dbReference type="KEGG" id="smo:SELMODRAFT_416271"/>
<dbReference type="InterPro" id="IPR001680">
    <property type="entry name" value="WD40_rpt"/>
</dbReference>
<keyword evidence="5" id="KW-0677">Repeat</keyword>
<dbReference type="OrthoDB" id="2013972at2759"/>
<evidence type="ECO:0000313" key="13">
    <source>
        <dbReference type="Proteomes" id="UP000001514"/>
    </source>
</evidence>
<dbReference type="AlphaFoldDB" id="D8RYR8"/>
<dbReference type="Proteomes" id="UP000001514">
    <property type="component" value="Unassembled WGS sequence"/>
</dbReference>
<sequence length="336" mass="37150">MARSTLSVPVFCAAWAKDGYVVCGGGGGATRSGRGNMLILARWTGYAMEQLYTRSTGLDAPYHLAIHPNGTDFVCSFIANEWHDGKLEFFRLAEDLSIESAHREIVVTKEQTAMSFSMDGTMFATAGMNGHLRVYKWPSSELLVDEQCEIGSAEFKSLEFSEEGTLLAASTSGGKTYVWELHGDNHLRVIPSEEGRYCWFSRSSTPQLHVASSKGHITKWSEDWRTKETCKERFCTHPFSAFSVSSDGKLLAMGCSEGDVLVVEAATLKVVQRVKSAHSFAITAVEFSKDNRYFLSTSLSGGLRVSERTESTFKVTPSMSILVFVIVFFLGFLTLR</sequence>
<accession>D8RYR8</accession>
<evidence type="ECO:0000256" key="4">
    <source>
        <dbReference type="ARBA" id="ARBA00022692"/>
    </source>
</evidence>
<keyword evidence="7" id="KW-0931">ER-Golgi transport</keyword>
<evidence type="ECO:0000256" key="2">
    <source>
        <dbReference type="ARBA" id="ARBA00022448"/>
    </source>
</evidence>
<keyword evidence="3" id="KW-0853">WD repeat</keyword>
<keyword evidence="4 11" id="KW-0812">Transmembrane</keyword>
<dbReference type="SUPFAM" id="SSF50978">
    <property type="entry name" value="WD40 repeat-like"/>
    <property type="match status" value="1"/>
</dbReference>
<dbReference type="InterPro" id="IPR036322">
    <property type="entry name" value="WD40_repeat_dom_sf"/>
</dbReference>
<evidence type="ECO:0000313" key="12">
    <source>
        <dbReference type="EMBL" id="EFJ22620.1"/>
    </source>
</evidence>
<name>D8RYR8_SELML</name>
<feature type="transmembrane region" description="Helical" evidence="11">
    <location>
        <begin position="315"/>
        <end position="335"/>
    </location>
</feature>
<organism evidence="13">
    <name type="scientific">Selaginella moellendorffii</name>
    <name type="common">Spikemoss</name>
    <dbReference type="NCBI Taxonomy" id="88036"/>
    <lineage>
        <taxon>Eukaryota</taxon>
        <taxon>Viridiplantae</taxon>
        <taxon>Streptophyta</taxon>
        <taxon>Embryophyta</taxon>
        <taxon>Tracheophyta</taxon>
        <taxon>Lycopodiopsida</taxon>
        <taxon>Selaginellales</taxon>
        <taxon>Selaginellaceae</taxon>
        <taxon>Selaginella</taxon>
    </lineage>
</organism>
<keyword evidence="8" id="KW-0653">Protein transport</keyword>
<gene>
    <name evidence="12" type="ORF">SELMODRAFT_416271</name>
</gene>
<dbReference type="GO" id="GO:0005789">
    <property type="term" value="C:endoplasmic reticulum membrane"/>
    <property type="evidence" value="ECO:0000318"/>
    <property type="project" value="GO_Central"/>
</dbReference>
<dbReference type="InParanoid" id="D8RYR8"/>
<dbReference type="InterPro" id="IPR045260">
    <property type="entry name" value="Sec12-like"/>
</dbReference>
<keyword evidence="10 11" id="KW-0472">Membrane</keyword>
<dbReference type="Gramene" id="EFJ22620">
    <property type="protein sequence ID" value="EFJ22620"/>
    <property type="gene ID" value="SELMODRAFT_416271"/>
</dbReference>
<dbReference type="eggNOG" id="KOG0771">
    <property type="taxonomic scope" value="Eukaryota"/>
</dbReference>
<evidence type="ECO:0000256" key="6">
    <source>
        <dbReference type="ARBA" id="ARBA00022824"/>
    </source>
</evidence>
<dbReference type="HOGENOM" id="CLU_058136_0_0_1"/>
<dbReference type="Pfam" id="PF00400">
    <property type="entry name" value="WD40"/>
    <property type="match status" value="2"/>
</dbReference>
<evidence type="ECO:0000256" key="8">
    <source>
        <dbReference type="ARBA" id="ARBA00022927"/>
    </source>
</evidence>
<dbReference type="Gene3D" id="2.130.10.10">
    <property type="entry name" value="YVTN repeat-like/Quinoprotein amine dehydrogenase"/>
    <property type="match status" value="1"/>
</dbReference>
<keyword evidence="2" id="KW-0813">Transport</keyword>
<keyword evidence="13" id="KW-1185">Reference proteome</keyword>
<dbReference type="InterPro" id="IPR015943">
    <property type="entry name" value="WD40/YVTN_repeat-like_dom_sf"/>
</dbReference>
<evidence type="ECO:0000256" key="9">
    <source>
        <dbReference type="ARBA" id="ARBA00022989"/>
    </source>
</evidence>
<evidence type="ECO:0000256" key="1">
    <source>
        <dbReference type="ARBA" id="ARBA00004389"/>
    </source>
</evidence>
<proteinExistence type="predicted"/>
<dbReference type="PANTHER" id="PTHR23284:SF0">
    <property type="entry name" value="PROLACTIN REGULATORY ELEMENT-BINDING PROTEIN"/>
    <property type="match status" value="1"/>
</dbReference>